<sequence>MRAFASLSFVLILTACVSDPNPAYLPESYSLNGQWNVEFLDSEKPMEASIKVPSNWYSQGVEYSGRALYKKSFTLDAAPEKRYWLNFDAVDYQADVALNNVPLGSHTGYFGAFEFEVTSHLLSGANQLAVIVTSEDDPKVKDWSLNKKELKGVLNHHDTRPGGAWSDRGQDANSGGIWGDVFIESTGSIAIKQAHFLPELREDNQTSARLELQLDSAVNESATINISLAPATNDGREVRESYTISTDLTAGTNSFQWSLPTMKRALWWPYDWGTPTLYDLSIEVMTPDGEVSHQTSQQVGFRSFKYSESEKQFYVNHQKYFVRGTNYIASQWLGEMSEQDYRQDLELMKAANINSVRVHAHVAGKSFYQMADQLGLIVWQDFPLQWGYDNSVSTAAEAGKQAREMTNQLFNHPSIAFWSGHNEPPWDATWMQYKYPSYDKNHNQLLTQTVFEALNEAEDGRVVREASYTYEHPWFGWYSGTIKTIETFRVRRLSANLAHRPSLN</sequence>
<dbReference type="Proteomes" id="UP000029223">
    <property type="component" value="Unassembled WGS sequence"/>
</dbReference>
<dbReference type="InterPro" id="IPR054593">
    <property type="entry name" value="Beta-mannosidase-like_N2"/>
</dbReference>
<dbReference type="SUPFAM" id="SSF51445">
    <property type="entry name" value="(Trans)glycosidases"/>
    <property type="match status" value="1"/>
</dbReference>
<dbReference type="GO" id="GO:0004565">
    <property type="term" value="F:beta-galactosidase activity"/>
    <property type="evidence" value="ECO:0007669"/>
    <property type="project" value="UniProtKB-EC"/>
</dbReference>
<evidence type="ECO:0000259" key="4">
    <source>
        <dbReference type="Pfam" id="PF00703"/>
    </source>
</evidence>
<dbReference type="Gene3D" id="2.60.40.10">
    <property type="entry name" value="Immunoglobulins"/>
    <property type="match status" value="1"/>
</dbReference>
<dbReference type="SUPFAM" id="SSF49303">
    <property type="entry name" value="beta-Galactosidase/glucuronidase domain"/>
    <property type="match status" value="1"/>
</dbReference>
<evidence type="ECO:0000313" key="8">
    <source>
        <dbReference type="Proteomes" id="UP000029223"/>
    </source>
</evidence>
<proteinExistence type="inferred from homology"/>
<dbReference type="Pfam" id="PF02836">
    <property type="entry name" value="Glyco_hydro_2_C"/>
    <property type="match status" value="1"/>
</dbReference>
<dbReference type="Gene3D" id="3.20.20.80">
    <property type="entry name" value="Glycosidases"/>
    <property type="match status" value="1"/>
</dbReference>
<feature type="domain" description="Beta-mannosidase-like galactose-binding" evidence="6">
    <location>
        <begin position="68"/>
        <end position="144"/>
    </location>
</feature>
<gene>
    <name evidence="7" type="ORF">JCM19239_2590</name>
</gene>
<dbReference type="InterPro" id="IPR006103">
    <property type="entry name" value="Glyco_hydro_2_cat"/>
</dbReference>
<evidence type="ECO:0000259" key="5">
    <source>
        <dbReference type="Pfam" id="PF02836"/>
    </source>
</evidence>
<dbReference type="InterPro" id="IPR017853">
    <property type="entry name" value="GH"/>
</dbReference>
<evidence type="ECO:0000256" key="1">
    <source>
        <dbReference type="ARBA" id="ARBA00007401"/>
    </source>
</evidence>
<comment type="similarity">
    <text evidence="1">Belongs to the glycosyl hydrolase 2 family.</text>
</comment>
<evidence type="ECO:0000259" key="6">
    <source>
        <dbReference type="Pfam" id="PF22666"/>
    </source>
</evidence>
<dbReference type="InterPro" id="IPR036156">
    <property type="entry name" value="Beta-gal/glucu_dom_sf"/>
</dbReference>
<protein>
    <submittedName>
        <fullName evidence="7">Beta-galactosidase</fullName>
        <ecNumber evidence="7">3.2.1.23</ecNumber>
    </submittedName>
</protein>
<evidence type="ECO:0000256" key="3">
    <source>
        <dbReference type="ARBA" id="ARBA00023295"/>
    </source>
</evidence>
<dbReference type="PANTHER" id="PTHR42732">
    <property type="entry name" value="BETA-GALACTOSIDASE"/>
    <property type="match status" value="1"/>
</dbReference>
<dbReference type="PROSITE" id="PS51257">
    <property type="entry name" value="PROKAR_LIPOPROTEIN"/>
    <property type="match status" value="1"/>
</dbReference>
<reference evidence="8" key="1">
    <citation type="submission" date="2014-09" db="EMBL/GenBank/DDBJ databases">
        <title>Vibrio variabilis JCM 19239. (C206) whole genome shotgun sequence.</title>
        <authorList>
            <person name="Sawabe T."/>
            <person name="Meirelles P."/>
            <person name="Nakanishi M."/>
            <person name="Sayaka M."/>
            <person name="Hattori M."/>
            <person name="Ohkuma M."/>
        </authorList>
    </citation>
    <scope>NUCLEOTIDE SEQUENCE [LARGE SCALE GENOMIC DNA]</scope>
    <source>
        <strain evidence="8">JCM 19239</strain>
    </source>
</reference>
<dbReference type="EC" id="3.2.1.23" evidence="7"/>
<feature type="domain" description="Glycoside hydrolase family 2 immunoglobulin-like beta-sandwich" evidence="4">
    <location>
        <begin position="190"/>
        <end position="302"/>
    </location>
</feature>
<evidence type="ECO:0000256" key="2">
    <source>
        <dbReference type="ARBA" id="ARBA00022801"/>
    </source>
</evidence>
<dbReference type="PANTHER" id="PTHR42732:SF1">
    <property type="entry name" value="BETA-MANNOSIDASE"/>
    <property type="match status" value="1"/>
</dbReference>
<dbReference type="InterPro" id="IPR008979">
    <property type="entry name" value="Galactose-bd-like_sf"/>
</dbReference>
<dbReference type="Pfam" id="PF22666">
    <property type="entry name" value="Glyco_hydro_2_N2"/>
    <property type="match status" value="1"/>
</dbReference>
<dbReference type="EMBL" id="BBMS01000070">
    <property type="protein sequence ID" value="GAL29662.1"/>
    <property type="molecule type" value="Genomic_DNA"/>
</dbReference>
<accession>A0ABQ0JLN0</accession>
<name>A0ABQ0JLN0_9VIBR</name>
<dbReference type="SUPFAM" id="SSF49785">
    <property type="entry name" value="Galactose-binding domain-like"/>
    <property type="match status" value="1"/>
</dbReference>
<keyword evidence="2 7" id="KW-0378">Hydrolase</keyword>
<evidence type="ECO:0000313" key="7">
    <source>
        <dbReference type="EMBL" id="GAL29662.1"/>
    </source>
</evidence>
<keyword evidence="3 7" id="KW-0326">Glycosidase</keyword>
<keyword evidence="8" id="KW-1185">Reference proteome</keyword>
<feature type="domain" description="Glycoside hydrolase family 2 catalytic" evidence="5">
    <location>
        <begin position="310"/>
        <end position="444"/>
    </location>
</feature>
<dbReference type="Gene3D" id="2.60.120.260">
    <property type="entry name" value="Galactose-binding domain-like"/>
    <property type="match status" value="1"/>
</dbReference>
<organism evidence="7 8">
    <name type="scientific">Vibrio variabilis</name>
    <dbReference type="NCBI Taxonomy" id="990271"/>
    <lineage>
        <taxon>Bacteria</taxon>
        <taxon>Pseudomonadati</taxon>
        <taxon>Pseudomonadota</taxon>
        <taxon>Gammaproteobacteria</taxon>
        <taxon>Vibrionales</taxon>
        <taxon>Vibrionaceae</taxon>
        <taxon>Vibrio</taxon>
    </lineage>
</organism>
<dbReference type="InterPro" id="IPR051913">
    <property type="entry name" value="GH2_Domain-Containing"/>
</dbReference>
<dbReference type="InterPro" id="IPR006102">
    <property type="entry name" value="Ig-like_GH2"/>
</dbReference>
<dbReference type="InterPro" id="IPR013783">
    <property type="entry name" value="Ig-like_fold"/>
</dbReference>
<dbReference type="Pfam" id="PF00703">
    <property type="entry name" value="Glyco_hydro_2"/>
    <property type="match status" value="1"/>
</dbReference>
<comment type="caution">
    <text evidence="7">The sequence shown here is derived from an EMBL/GenBank/DDBJ whole genome shotgun (WGS) entry which is preliminary data.</text>
</comment>